<dbReference type="PROSITE" id="PS00246">
    <property type="entry name" value="WNT1"/>
    <property type="match status" value="1"/>
</dbReference>
<dbReference type="InterPro" id="IPR001128">
    <property type="entry name" value="Cyt_P450"/>
</dbReference>
<comment type="subcellular location">
    <subcellularLocation>
        <location evidence="4">Endoplasmic reticulum membrane</location>
        <topology evidence="4">Peripheral membrane protein</topology>
    </subcellularLocation>
    <subcellularLocation>
        <location evidence="3">Microsome membrane</location>
        <topology evidence="3">Peripheral membrane protein</topology>
    </subcellularLocation>
    <subcellularLocation>
        <location evidence="5 22">Secreted</location>
        <location evidence="5 22">Extracellular space</location>
        <location evidence="5 22">Extracellular matrix</location>
    </subcellularLocation>
</comment>
<evidence type="ECO:0000256" key="18">
    <source>
        <dbReference type="ARBA" id="ARBA00023033"/>
    </source>
</evidence>
<keyword evidence="12 22" id="KW-0879">Wnt signaling pathway</keyword>
<dbReference type="InterPro" id="IPR017972">
    <property type="entry name" value="Cyt_P450_CS"/>
</dbReference>
<dbReference type="GO" id="GO:0005506">
    <property type="term" value="F:iron ion binding"/>
    <property type="evidence" value="ECO:0007669"/>
    <property type="project" value="InterPro"/>
</dbReference>
<evidence type="ECO:0000313" key="25">
    <source>
        <dbReference type="Proteomes" id="UP001353858"/>
    </source>
</evidence>
<comment type="similarity">
    <text evidence="6 22">Belongs to the Wnt family.</text>
</comment>
<dbReference type="Proteomes" id="UP001353858">
    <property type="component" value="Unassembled WGS sequence"/>
</dbReference>
<keyword evidence="14" id="KW-0256">Endoplasmic reticulum</keyword>
<comment type="similarity">
    <text evidence="7">Belongs to the cytochrome P450 family.</text>
</comment>
<keyword evidence="25" id="KW-1185">Reference proteome</keyword>
<evidence type="ECO:0000256" key="17">
    <source>
        <dbReference type="ARBA" id="ARBA00023004"/>
    </source>
</evidence>
<evidence type="ECO:0000256" key="10">
    <source>
        <dbReference type="ARBA" id="ARBA00022530"/>
    </source>
</evidence>
<keyword evidence="8 22" id="KW-0217">Developmental protein</keyword>
<reference evidence="25" key="1">
    <citation type="submission" date="2023-01" db="EMBL/GenBank/DDBJ databases">
        <title>Key to firefly adult light organ development and bioluminescence: homeobox transcription factors regulate luciferase expression and transportation to peroxisome.</title>
        <authorList>
            <person name="Fu X."/>
        </authorList>
    </citation>
    <scope>NUCLEOTIDE SEQUENCE [LARGE SCALE GENOMIC DNA]</scope>
</reference>
<dbReference type="GO" id="GO:0016705">
    <property type="term" value="F:oxidoreductase activity, acting on paired donors, with incorporation or reduction of molecular oxygen"/>
    <property type="evidence" value="ECO:0007669"/>
    <property type="project" value="InterPro"/>
</dbReference>
<dbReference type="GO" id="GO:0005576">
    <property type="term" value="C:extracellular region"/>
    <property type="evidence" value="ECO:0007669"/>
    <property type="project" value="InterPro"/>
</dbReference>
<proteinExistence type="inferred from homology"/>
<dbReference type="SMART" id="SM00097">
    <property type="entry name" value="WNT1"/>
    <property type="match status" value="1"/>
</dbReference>
<keyword evidence="15" id="KW-0492">Microsome</keyword>
<dbReference type="InterPro" id="IPR005817">
    <property type="entry name" value="Wnt"/>
</dbReference>
<evidence type="ECO:0000256" key="12">
    <source>
        <dbReference type="ARBA" id="ARBA00022687"/>
    </source>
</evidence>
<dbReference type="InterPro" id="IPR018161">
    <property type="entry name" value="Wnt_CS"/>
</dbReference>
<accession>A0AAN7Q8S7</accession>
<evidence type="ECO:0000256" key="3">
    <source>
        <dbReference type="ARBA" id="ARBA00004174"/>
    </source>
</evidence>
<dbReference type="GO" id="GO:0005102">
    <property type="term" value="F:signaling receptor binding"/>
    <property type="evidence" value="ECO:0007669"/>
    <property type="project" value="InterPro"/>
</dbReference>
<comment type="caution">
    <text evidence="24">The sequence shown here is derived from an EMBL/GenBank/DDBJ whole genome shotgun (WGS) entry which is preliminary data.</text>
</comment>
<evidence type="ECO:0000256" key="1">
    <source>
        <dbReference type="ARBA" id="ARBA00001971"/>
    </source>
</evidence>
<dbReference type="PRINTS" id="PR01349">
    <property type="entry name" value="WNTPROTEIN"/>
</dbReference>
<sequence length="1220" mass="140048">MKSAHLLFITFWLLISFGVSLTWSSSINSILFRSFISSAVDVSRDLIESIANGAQMAMDHCQNVFKWDKWNCPESAFSRRRKEIATREQAVVHAIVSAGLVHAVTRNCSKGLLKGCGCNSKLQGSISTGSKYILKSSDSSIKSKKIKAEWSWGGCSDDVEFGQSVAKNILDDLEIGSDAQTYANLHNNLVGRTIVRNMMTRKCRCHGVSGSCSLQTCWMQVVPFTKIAEVIRQRYKKAIRTNVQNRVNSVESSLPIVSQEIGDISSHQLVYIEKSPDYCKVDNVNGWPGEAFWLKKGMSQIVTNLYRNYEGYSYVGFYNFLTPAIVLRDPEVISEVLVKNFDCFTDTLIRVADPVAGENPFFTKGEQWKQLRKKIAFQLSSVQLKYIYVHIENVCKQMIDYIKKVDSAIDLENFAYKFTGDNVMSCAYGLENKSFLNNESVLLNVHAEFSRKSKNINLNHTIGFFLPYFSKLFNISYLGVQTPKLLSDTINMGVAKRIESKVTQKDFLDFLIELKKNNKTYLSHGVTFYIDGFETSAIVFTYLLLELAVNSDVQETAAQEVLEIYKKYNTIHSINAVKDLIYLEYIVLETLRKHTVIMFLNRQCTKDCFIPHPKNPDKNVFIKKGTQVFIPSAAIHRDPKFYANPKIFNPARFIDKYKFKKIFFGFGEGPRICPGQHFAITQLKMGVASILLHFVITLNKKTEFPLRKKIIHLSKIPVNKILIDFTPRILVLLIRLFFQTRYDYWKKRNIPFCKPTFLVGSFGSVLTLRTALSNVCQKLHNDYAGYRYIGFFDMWRPAVLVRDPEIIKNMLMKNCHSYRNLIEVEHEVDPIMALNPFVIYGNEWKNVRSSLTSQFTSAKIKPMTSNFLLVNKKMVDYIKKQIEVSKTLDVRQLSNRYTGENVMINAYGLEGRSFQDKYPDSFKVGEQFCSKSKLVQFGQTMAILCPKIRRLLKVTFLGNPISELFKNIILDALKYRNLNNITRKDFLGYLNEMRAKSAPFYVSDDEIVAHAFTYFLDGYETSALTLAYTLFELSQNSDVQNKAREEINEVLNKYDHVLSYEAAQEMIYLDNVISETLRKHPIIKIFSRVCLDDVVFPSPHPDDEDREVIIKKDTEIFISCEALHNESKYYPNPEVFDPDRFNEQNKNIIPKCAYIPFGEGPKICLGKTFALAQIKMGLIAILSEFNLEFNEKTKIPLEQENIHLFLSPKSEMLVNFVARF</sequence>
<dbReference type="Pfam" id="PF00110">
    <property type="entry name" value="wnt"/>
    <property type="match status" value="1"/>
</dbReference>
<evidence type="ECO:0000256" key="5">
    <source>
        <dbReference type="ARBA" id="ARBA00004498"/>
    </source>
</evidence>
<evidence type="ECO:0000256" key="14">
    <source>
        <dbReference type="ARBA" id="ARBA00022824"/>
    </source>
</evidence>
<protein>
    <recommendedName>
        <fullName evidence="22">Protein Wnt</fullName>
    </recommendedName>
</protein>
<dbReference type="CDD" id="cd11056">
    <property type="entry name" value="CYP6-like"/>
    <property type="match status" value="1"/>
</dbReference>
<evidence type="ECO:0000256" key="22">
    <source>
        <dbReference type="RuleBase" id="RU003500"/>
    </source>
</evidence>
<comment type="cofactor">
    <cofactor evidence="1">
        <name>heme</name>
        <dbReference type="ChEBI" id="CHEBI:30413"/>
    </cofactor>
</comment>
<dbReference type="GO" id="GO:0016055">
    <property type="term" value="P:Wnt signaling pathway"/>
    <property type="evidence" value="ECO:0007669"/>
    <property type="project" value="UniProtKB-KW"/>
</dbReference>
<dbReference type="AlphaFoldDB" id="A0AAN7Q8S7"/>
<dbReference type="GO" id="GO:0004497">
    <property type="term" value="F:monooxygenase activity"/>
    <property type="evidence" value="ECO:0007669"/>
    <property type="project" value="UniProtKB-KW"/>
</dbReference>
<comment type="function">
    <text evidence="22">Ligand for members of the frizzled family of seven transmembrane receptors.</text>
</comment>
<dbReference type="GO" id="GO:0048699">
    <property type="term" value="P:generation of neurons"/>
    <property type="evidence" value="ECO:0007669"/>
    <property type="project" value="UniProtKB-ARBA"/>
</dbReference>
<dbReference type="Pfam" id="PF00067">
    <property type="entry name" value="p450"/>
    <property type="match status" value="1"/>
</dbReference>
<dbReference type="FunFam" id="1.10.630.10:FF:000182">
    <property type="entry name" value="Cytochrome P450 3A4"/>
    <property type="match status" value="1"/>
</dbReference>
<keyword evidence="10" id="KW-0272">Extracellular matrix</keyword>
<dbReference type="PROSITE" id="PS00086">
    <property type="entry name" value="CYTOCHROME_P450"/>
    <property type="match status" value="2"/>
</dbReference>
<organism evidence="24 25">
    <name type="scientific">Aquatica leii</name>
    <dbReference type="NCBI Taxonomy" id="1421715"/>
    <lineage>
        <taxon>Eukaryota</taxon>
        <taxon>Metazoa</taxon>
        <taxon>Ecdysozoa</taxon>
        <taxon>Arthropoda</taxon>
        <taxon>Hexapoda</taxon>
        <taxon>Insecta</taxon>
        <taxon>Pterygota</taxon>
        <taxon>Neoptera</taxon>
        <taxon>Endopterygota</taxon>
        <taxon>Coleoptera</taxon>
        <taxon>Polyphaga</taxon>
        <taxon>Elateriformia</taxon>
        <taxon>Elateroidea</taxon>
        <taxon>Lampyridae</taxon>
        <taxon>Luciolinae</taxon>
        <taxon>Aquatica</taxon>
    </lineage>
</organism>
<dbReference type="PANTHER" id="PTHR24292:SF84">
    <property type="entry name" value="CYTOCHROME P450 28A5-RELATED"/>
    <property type="match status" value="1"/>
</dbReference>
<evidence type="ECO:0000313" key="24">
    <source>
        <dbReference type="EMBL" id="KAK4883040.1"/>
    </source>
</evidence>
<keyword evidence="13" id="KW-0479">Metal-binding</keyword>
<dbReference type="SUPFAM" id="SSF48264">
    <property type="entry name" value="Cytochrome P450"/>
    <property type="match status" value="2"/>
</dbReference>
<keyword evidence="16" id="KW-0560">Oxidoreductase</keyword>
<feature type="signal peptide" evidence="23">
    <location>
        <begin position="1"/>
        <end position="24"/>
    </location>
</feature>
<evidence type="ECO:0000256" key="4">
    <source>
        <dbReference type="ARBA" id="ARBA00004406"/>
    </source>
</evidence>
<evidence type="ECO:0000256" key="9">
    <source>
        <dbReference type="ARBA" id="ARBA00022525"/>
    </source>
</evidence>
<evidence type="ECO:0000256" key="19">
    <source>
        <dbReference type="ARBA" id="ARBA00023136"/>
    </source>
</evidence>
<comment type="function">
    <text evidence="2">May be involved in the metabolism of insect hormones and in the breakdown of synthetic insecticides.</text>
</comment>
<gene>
    <name evidence="24" type="ORF">RN001_006359</name>
</gene>
<evidence type="ECO:0000256" key="16">
    <source>
        <dbReference type="ARBA" id="ARBA00023002"/>
    </source>
</evidence>
<dbReference type="Gene3D" id="1.10.630.10">
    <property type="entry name" value="Cytochrome P450"/>
    <property type="match status" value="2"/>
</dbReference>
<dbReference type="InterPro" id="IPR036396">
    <property type="entry name" value="Cyt_P450_sf"/>
</dbReference>
<dbReference type="GO" id="GO:0005789">
    <property type="term" value="C:endoplasmic reticulum membrane"/>
    <property type="evidence" value="ECO:0007669"/>
    <property type="project" value="UniProtKB-SubCell"/>
</dbReference>
<dbReference type="PANTHER" id="PTHR24292">
    <property type="entry name" value="CYTOCHROME P450"/>
    <property type="match status" value="1"/>
</dbReference>
<dbReference type="EMBL" id="JARPUR010000002">
    <property type="protein sequence ID" value="KAK4883040.1"/>
    <property type="molecule type" value="Genomic_DNA"/>
</dbReference>
<evidence type="ECO:0000256" key="15">
    <source>
        <dbReference type="ARBA" id="ARBA00022848"/>
    </source>
</evidence>
<keyword evidence="11" id="KW-0349">Heme</keyword>
<evidence type="ECO:0000256" key="23">
    <source>
        <dbReference type="SAM" id="SignalP"/>
    </source>
</evidence>
<keyword evidence="23" id="KW-0732">Signal</keyword>
<evidence type="ECO:0000256" key="13">
    <source>
        <dbReference type="ARBA" id="ARBA00022723"/>
    </source>
</evidence>
<keyword evidence="18" id="KW-0503">Monooxygenase</keyword>
<keyword evidence="17" id="KW-0408">Iron</keyword>
<keyword evidence="21" id="KW-0449">Lipoprotein</keyword>
<evidence type="ECO:0000256" key="21">
    <source>
        <dbReference type="ARBA" id="ARBA00023288"/>
    </source>
</evidence>
<keyword evidence="19" id="KW-0472">Membrane</keyword>
<evidence type="ECO:0000256" key="8">
    <source>
        <dbReference type="ARBA" id="ARBA00022473"/>
    </source>
</evidence>
<dbReference type="GO" id="GO:0020037">
    <property type="term" value="F:heme binding"/>
    <property type="evidence" value="ECO:0007669"/>
    <property type="project" value="InterPro"/>
</dbReference>
<evidence type="ECO:0000256" key="7">
    <source>
        <dbReference type="ARBA" id="ARBA00010617"/>
    </source>
</evidence>
<feature type="chain" id="PRO_5042941714" description="Protein Wnt" evidence="23">
    <location>
        <begin position="25"/>
        <end position="1220"/>
    </location>
</feature>
<evidence type="ECO:0000256" key="20">
    <source>
        <dbReference type="ARBA" id="ARBA00023157"/>
    </source>
</evidence>
<keyword evidence="9" id="KW-0964">Secreted</keyword>
<evidence type="ECO:0000256" key="2">
    <source>
        <dbReference type="ARBA" id="ARBA00003690"/>
    </source>
</evidence>
<dbReference type="InterPro" id="IPR050476">
    <property type="entry name" value="Insect_CytP450_Detox"/>
</dbReference>
<evidence type="ECO:0000256" key="11">
    <source>
        <dbReference type="ARBA" id="ARBA00022617"/>
    </source>
</evidence>
<name>A0AAN7Q8S7_9COLE</name>
<keyword evidence="20" id="KW-1015">Disulfide bond</keyword>
<evidence type="ECO:0000256" key="6">
    <source>
        <dbReference type="ARBA" id="ARBA00005683"/>
    </source>
</evidence>